<name>A0A5C6NGM7_9TELE</name>
<sequence>MADCNQMDRLKELFRYYDNCTMQEIPALYDGWSKDYNQDMDTLNYKVPKTVATLLREKISGNPDAVLVLDVACGTGKIAKQLFDLGFRTFVGVDGSKGMLEQAAKTGLYQELKLAMLGAEPLPAQKDMFDVVVIASALDNFCAPVSVIRELCGATKPGGLVCMARADYAITSESIRYDKEFESERQLMEEEEGLWKLLDIKHLDSYMTDLQTNPVSKVVEERIITGTVYLYQKSTN</sequence>
<comment type="caution">
    <text evidence="2">The sequence shown here is derived from an EMBL/GenBank/DDBJ whole genome shotgun (WGS) entry which is preliminary data.</text>
</comment>
<dbReference type="CDD" id="cd02440">
    <property type="entry name" value="AdoMet_MTases"/>
    <property type="match status" value="1"/>
</dbReference>
<dbReference type="AlphaFoldDB" id="A0A5C6NGM7"/>
<dbReference type="PANTHER" id="PTHR42912:SF93">
    <property type="entry name" value="N6-ADENOSINE-METHYLTRANSFERASE TMT1A"/>
    <property type="match status" value="1"/>
</dbReference>
<evidence type="ECO:0000313" key="2">
    <source>
        <dbReference type="EMBL" id="TWW65781.1"/>
    </source>
</evidence>
<dbReference type="Pfam" id="PF13847">
    <property type="entry name" value="Methyltransf_31"/>
    <property type="match status" value="1"/>
</dbReference>
<keyword evidence="3" id="KW-1185">Reference proteome</keyword>
<reference evidence="2 3" key="1">
    <citation type="submission" date="2019-04" db="EMBL/GenBank/DDBJ databases">
        <title>Chromosome genome assembly for Takifugu flavidus.</title>
        <authorList>
            <person name="Xiao S."/>
        </authorList>
    </citation>
    <scope>NUCLEOTIDE SEQUENCE [LARGE SCALE GENOMIC DNA]</scope>
    <source>
        <strain evidence="2">HTHZ2018</strain>
        <tissue evidence="2">Muscle</tissue>
    </source>
</reference>
<dbReference type="PANTHER" id="PTHR42912">
    <property type="entry name" value="METHYLTRANSFERASE"/>
    <property type="match status" value="1"/>
</dbReference>
<evidence type="ECO:0000259" key="1">
    <source>
        <dbReference type="Pfam" id="PF13847"/>
    </source>
</evidence>
<feature type="domain" description="Methyltransferase" evidence="1">
    <location>
        <begin position="67"/>
        <end position="179"/>
    </location>
</feature>
<accession>A0A5C6NGM7</accession>
<dbReference type="Proteomes" id="UP000324091">
    <property type="component" value="Chromosome 21"/>
</dbReference>
<dbReference type="InterPro" id="IPR025714">
    <property type="entry name" value="Methyltranfer_dom"/>
</dbReference>
<protein>
    <recommendedName>
        <fullName evidence="1">Methyltransferase domain-containing protein</fullName>
    </recommendedName>
</protein>
<dbReference type="SUPFAM" id="SSF53335">
    <property type="entry name" value="S-adenosyl-L-methionine-dependent methyltransferases"/>
    <property type="match status" value="1"/>
</dbReference>
<organism evidence="2 3">
    <name type="scientific">Takifugu flavidus</name>
    <name type="common">sansaifugu</name>
    <dbReference type="NCBI Taxonomy" id="433684"/>
    <lineage>
        <taxon>Eukaryota</taxon>
        <taxon>Metazoa</taxon>
        <taxon>Chordata</taxon>
        <taxon>Craniata</taxon>
        <taxon>Vertebrata</taxon>
        <taxon>Euteleostomi</taxon>
        <taxon>Actinopterygii</taxon>
        <taxon>Neopterygii</taxon>
        <taxon>Teleostei</taxon>
        <taxon>Neoteleostei</taxon>
        <taxon>Acanthomorphata</taxon>
        <taxon>Eupercaria</taxon>
        <taxon>Tetraodontiformes</taxon>
        <taxon>Tetradontoidea</taxon>
        <taxon>Tetraodontidae</taxon>
        <taxon>Takifugu</taxon>
    </lineage>
</organism>
<gene>
    <name evidence="2" type="ORF">D4764_21G0006810</name>
</gene>
<evidence type="ECO:0000313" key="3">
    <source>
        <dbReference type="Proteomes" id="UP000324091"/>
    </source>
</evidence>
<dbReference type="EMBL" id="RHFK02000014">
    <property type="protein sequence ID" value="TWW65781.1"/>
    <property type="molecule type" value="Genomic_DNA"/>
</dbReference>
<proteinExistence type="predicted"/>
<dbReference type="InterPro" id="IPR050508">
    <property type="entry name" value="Methyltransf_Superfamily"/>
</dbReference>
<dbReference type="Gene3D" id="3.40.50.150">
    <property type="entry name" value="Vaccinia Virus protein VP39"/>
    <property type="match status" value="1"/>
</dbReference>
<dbReference type="GO" id="GO:0008168">
    <property type="term" value="F:methyltransferase activity"/>
    <property type="evidence" value="ECO:0007669"/>
    <property type="project" value="TreeGrafter"/>
</dbReference>
<dbReference type="InterPro" id="IPR029063">
    <property type="entry name" value="SAM-dependent_MTases_sf"/>
</dbReference>